<accession>Q7MJJ2</accession>
<dbReference type="HOGENOM" id="CLU_3067551_0_0_6"/>
<sequence length="54" mass="6189">MVWLMVKTFRLVCSSFAGFEAVECVVGQEKTIKRSERQRIAQFFSSSLQGRMKG</sequence>
<dbReference type="Proteomes" id="UP000002675">
    <property type="component" value="Chromosome I"/>
</dbReference>
<name>Q7MJJ2_VIBVY</name>
<proteinExistence type="predicted"/>
<dbReference type="AlphaFoldDB" id="Q7MJJ2"/>
<reference evidence="1 2" key="1">
    <citation type="journal article" date="2003" name="Genome Res.">
        <title>Comparative genome analysis of Vibrio vulnificus, a marine pathogen.</title>
        <authorList>
            <person name="Chen C.Y."/>
            <person name="Wu K.M."/>
            <person name="Chang Y.C."/>
            <person name="Chang C.H."/>
            <person name="Tsai H.C."/>
            <person name="Liao T.L."/>
            <person name="Liu Y.M."/>
            <person name="Chen H.J."/>
            <person name="Shen A.B."/>
            <person name="Li J.C."/>
            <person name="Su T.L."/>
            <person name="Shao C.P."/>
            <person name="Lee C.T."/>
            <person name="Hor L.I."/>
            <person name="Tsai S.F."/>
        </authorList>
    </citation>
    <scope>NUCLEOTIDE SEQUENCE [LARGE SCALE GENOMIC DNA]</scope>
    <source>
        <strain evidence="1 2">YJ016</strain>
    </source>
</reference>
<dbReference type="KEGG" id="vvy:VV2169"/>
<evidence type="ECO:0000313" key="1">
    <source>
        <dbReference type="EMBL" id="BAC94933.1"/>
    </source>
</evidence>
<protein>
    <submittedName>
        <fullName evidence="1">Uncharacterized protein</fullName>
    </submittedName>
</protein>
<dbReference type="EMBL" id="BA000037">
    <property type="protein sequence ID" value="BAC94933.1"/>
    <property type="molecule type" value="Genomic_DNA"/>
</dbReference>
<organism evidence="1 2">
    <name type="scientific">Vibrio vulnificus (strain YJ016)</name>
    <dbReference type="NCBI Taxonomy" id="196600"/>
    <lineage>
        <taxon>Bacteria</taxon>
        <taxon>Pseudomonadati</taxon>
        <taxon>Pseudomonadota</taxon>
        <taxon>Gammaproteobacteria</taxon>
        <taxon>Vibrionales</taxon>
        <taxon>Vibrionaceae</taxon>
        <taxon>Vibrio</taxon>
    </lineage>
</organism>
<evidence type="ECO:0000313" key="2">
    <source>
        <dbReference type="Proteomes" id="UP000002675"/>
    </source>
</evidence>
<gene>
    <name evidence="1" type="ordered locus">VV2169</name>
</gene>